<proteinExistence type="predicted"/>
<name>A0A2I2KRK2_9ACTN</name>
<accession>A0A2I2KRK2</accession>
<organism evidence="2 3">
    <name type="scientific">Frankia canadensis</name>
    <dbReference type="NCBI Taxonomy" id="1836972"/>
    <lineage>
        <taxon>Bacteria</taxon>
        <taxon>Bacillati</taxon>
        <taxon>Actinomycetota</taxon>
        <taxon>Actinomycetes</taxon>
        <taxon>Frankiales</taxon>
        <taxon>Frankiaceae</taxon>
        <taxon>Frankia</taxon>
    </lineage>
</organism>
<sequence>MSDGRSTGRLTTLPVVAVGWPGMASLVPVSSGWPVSGGTARLGRAGTFAASSVCLAWLAHLMGGAGRPGFGITAVSFLLLTRVAFGLGGRERSLTAMVSGVAAAQVLLHMAFLLAHPHVHLACLRCSVDSQMFLAHMAAGLAVSLSLRRAERALWSATRLRPGSLLVVLLLPATEPAAPPVAPVVKIGCRRRPPRAHSRPLGRSARRRGPPWAWPEVDWTALRRGMPRTVR</sequence>
<evidence type="ECO:0000256" key="1">
    <source>
        <dbReference type="SAM" id="Phobius"/>
    </source>
</evidence>
<dbReference type="EMBL" id="FZMO01000150">
    <property type="protein sequence ID" value="SNQ48282.1"/>
    <property type="molecule type" value="Genomic_DNA"/>
</dbReference>
<keyword evidence="1" id="KW-0812">Transmembrane</keyword>
<dbReference type="Proteomes" id="UP000234331">
    <property type="component" value="Unassembled WGS sequence"/>
</dbReference>
<dbReference type="AlphaFoldDB" id="A0A2I2KRK2"/>
<evidence type="ECO:0000313" key="2">
    <source>
        <dbReference type="EMBL" id="SNQ48282.1"/>
    </source>
</evidence>
<evidence type="ECO:0000313" key="3">
    <source>
        <dbReference type="Proteomes" id="UP000234331"/>
    </source>
</evidence>
<protein>
    <submittedName>
        <fullName evidence="2">Uncharacterized protein</fullName>
    </submittedName>
</protein>
<reference evidence="2 3" key="1">
    <citation type="submission" date="2017-06" db="EMBL/GenBank/DDBJ databases">
        <authorList>
            <person name="Kim H.J."/>
            <person name="Triplett B.A."/>
        </authorList>
    </citation>
    <scope>NUCLEOTIDE SEQUENCE [LARGE SCALE GENOMIC DNA]</scope>
    <source>
        <strain evidence="2">FRACA_ARgP5</strain>
    </source>
</reference>
<keyword evidence="1" id="KW-0472">Membrane</keyword>
<keyword evidence="3" id="KW-1185">Reference proteome</keyword>
<gene>
    <name evidence="2" type="ORF">FRACA_2330009</name>
</gene>
<keyword evidence="1" id="KW-1133">Transmembrane helix</keyword>
<feature type="transmembrane region" description="Helical" evidence="1">
    <location>
        <begin position="69"/>
        <end position="88"/>
    </location>
</feature>
<feature type="transmembrane region" description="Helical" evidence="1">
    <location>
        <begin position="94"/>
        <end position="115"/>
    </location>
</feature>